<evidence type="ECO:0000313" key="1">
    <source>
        <dbReference type="EMBL" id="RAM01289.1"/>
    </source>
</evidence>
<dbReference type="Proteomes" id="UP000248798">
    <property type="component" value="Unassembled WGS sequence"/>
</dbReference>
<proteinExistence type="predicted"/>
<gene>
    <name evidence="1" type="ORF">DO021_14535</name>
</gene>
<organism evidence="1 2">
    <name type="scientific">Desulfobacter hydrogenophilus</name>
    <dbReference type="NCBI Taxonomy" id="2291"/>
    <lineage>
        <taxon>Bacteria</taxon>
        <taxon>Pseudomonadati</taxon>
        <taxon>Thermodesulfobacteriota</taxon>
        <taxon>Desulfobacteria</taxon>
        <taxon>Desulfobacterales</taxon>
        <taxon>Desulfobacteraceae</taxon>
        <taxon>Desulfobacter</taxon>
    </lineage>
</organism>
<dbReference type="EMBL" id="QLNI01000029">
    <property type="protein sequence ID" value="RAM01289.1"/>
    <property type="molecule type" value="Genomic_DNA"/>
</dbReference>
<name>A0A328FA86_9BACT</name>
<evidence type="ECO:0000313" key="2">
    <source>
        <dbReference type="Proteomes" id="UP000248798"/>
    </source>
</evidence>
<sequence length="61" mass="6665">MAAAPINYNAGGTPHGNLCDNLVTFDRSICDLIFLNITAMADLVFHQGQTTRNYKINSASY</sequence>
<protein>
    <submittedName>
        <fullName evidence="1">Uncharacterized protein</fullName>
    </submittedName>
</protein>
<reference evidence="1 2" key="1">
    <citation type="submission" date="2018-06" db="EMBL/GenBank/DDBJ databases">
        <title>Complete Genome Sequence of Desulfobacter hydrogenophilus (DSM3380).</title>
        <authorList>
            <person name="Marietou A."/>
            <person name="Schreiber L."/>
            <person name="Marshall I."/>
            <person name="Jorgensen B."/>
        </authorList>
    </citation>
    <scope>NUCLEOTIDE SEQUENCE [LARGE SCALE GENOMIC DNA]</scope>
    <source>
        <strain evidence="1 2">DSM 3380</strain>
    </source>
</reference>
<comment type="caution">
    <text evidence="1">The sequence shown here is derived from an EMBL/GenBank/DDBJ whole genome shotgun (WGS) entry which is preliminary data.</text>
</comment>
<dbReference type="AlphaFoldDB" id="A0A328FA86"/>
<accession>A0A328FA86</accession>